<evidence type="ECO:0000256" key="18">
    <source>
        <dbReference type="ARBA" id="ARBA00047848"/>
    </source>
</evidence>
<evidence type="ECO:0000256" key="8">
    <source>
        <dbReference type="ARBA" id="ARBA00014401"/>
    </source>
</evidence>
<organism evidence="23 24">
    <name type="scientific">Turicimonas muris</name>
    <dbReference type="NCBI Taxonomy" id="1796652"/>
    <lineage>
        <taxon>Bacteria</taxon>
        <taxon>Pseudomonadati</taxon>
        <taxon>Pseudomonadota</taxon>
        <taxon>Betaproteobacteria</taxon>
        <taxon>Burkholderiales</taxon>
        <taxon>Sutterellaceae</taxon>
        <taxon>Turicimonas</taxon>
    </lineage>
</organism>
<evidence type="ECO:0000256" key="10">
    <source>
        <dbReference type="ARBA" id="ARBA00022605"/>
    </source>
</evidence>
<evidence type="ECO:0000256" key="1">
    <source>
        <dbReference type="ARBA" id="ARBA00000824"/>
    </source>
</evidence>
<dbReference type="GO" id="GO:0004664">
    <property type="term" value="F:prephenate dehydratase activity"/>
    <property type="evidence" value="ECO:0007669"/>
    <property type="project" value="UniProtKB-EC"/>
</dbReference>
<name>A0A227KR97_9BURK</name>
<comment type="pathway">
    <text evidence="4">Amino-acid biosynthesis; L-phenylalanine biosynthesis; phenylpyruvate from prephenate: step 1/1.</text>
</comment>
<comment type="pathway">
    <text evidence="5">Metabolic intermediate biosynthesis; prephenate biosynthesis; prephenate from chorismate: step 1/1.</text>
</comment>
<dbReference type="PIRSF" id="PIRSF001500">
    <property type="entry name" value="Chor_mut_pdt_Ppr"/>
    <property type="match status" value="1"/>
</dbReference>
<dbReference type="InterPro" id="IPR045865">
    <property type="entry name" value="ACT-like_dom_sf"/>
</dbReference>
<dbReference type="RefSeq" id="WP_066591059.1">
    <property type="nucleotide sequence ID" value="NZ_CAJTBZ010000021.1"/>
</dbReference>
<dbReference type="EMBL" id="NHMP01000001">
    <property type="protein sequence ID" value="OXE51039.1"/>
    <property type="molecule type" value="Genomic_DNA"/>
</dbReference>
<dbReference type="InterPro" id="IPR036263">
    <property type="entry name" value="Chorismate_II_sf"/>
</dbReference>
<protein>
    <recommendedName>
        <fullName evidence="8">Bifunctional chorismate mutase/prephenate dehydratase</fullName>
        <ecNumber evidence="7">4.2.1.51</ecNumber>
        <ecNumber evidence="6">5.4.99.5</ecNumber>
    </recommendedName>
    <alternativeName>
        <fullName evidence="17">Chorismate mutase-prephenate dehydratase</fullName>
    </alternativeName>
    <alternativeName>
        <fullName evidence="16">p-protein</fullName>
    </alternativeName>
</protein>
<feature type="domain" description="Chorismate mutase" evidence="20">
    <location>
        <begin position="6"/>
        <end position="96"/>
    </location>
</feature>
<dbReference type="Pfam" id="PF01817">
    <property type="entry name" value="CM_2"/>
    <property type="match status" value="1"/>
</dbReference>
<dbReference type="Gene3D" id="3.30.70.260">
    <property type="match status" value="1"/>
</dbReference>
<dbReference type="SUPFAM" id="SSF48600">
    <property type="entry name" value="Chorismate mutase II"/>
    <property type="match status" value="1"/>
</dbReference>
<dbReference type="SUPFAM" id="SSF55021">
    <property type="entry name" value="ACT-like"/>
    <property type="match status" value="1"/>
</dbReference>
<dbReference type="Proteomes" id="UP000214610">
    <property type="component" value="Unassembled WGS sequence"/>
</dbReference>
<dbReference type="Gene3D" id="1.20.59.10">
    <property type="entry name" value="Chorismate mutase"/>
    <property type="match status" value="1"/>
</dbReference>
<evidence type="ECO:0000259" key="21">
    <source>
        <dbReference type="PROSITE" id="PS51171"/>
    </source>
</evidence>
<keyword evidence="14" id="KW-0456">Lyase</keyword>
<dbReference type="GO" id="GO:0005737">
    <property type="term" value="C:cytoplasm"/>
    <property type="evidence" value="ECO:0007669"/>
    <property type="project" value="UniProtKB-SubCell"/>
</dbReference>
<dbReference type="EC" id="5.4.99.5" evidence="6"/>
<evidence type="ECO:0000256" key="14">
    <source>
        <dbReference type="ARBA" id="ARBA00023239"/>
    </source>
</evidence>
<proteinExistence type="predicted"/>
<comment type="subcellular location">
    <subcellularLocation>
        <location evidence="3">Cytoplasm</location>
    </subcellularLocation>
</comment>
<dbReference type="PROSITE" id="PS51168">
    <property type="entry name" value="CHORISMATE_MUT_2"/>
    <property type="match status" value="1"/>
</dbReference>
<evidence type="ECO:0000256" key="2">
    <source>
        <dbReference type="ARBA" id="ARBA00002364"/>
    </source>
</evidence>
<keyword evidence="11" id="KW-0057">Aromatic amino acid biosynthesis</keyword>
<comment type="caution">
    <text evidence="23">The sequence shown here is derived from an EMBL/GenBank/DDBJ whole genome shotgun (WGS) entry which is preliminary data.</text>
</comment>
<evidence type="ECO:0000256" key="19">
    <source>
        <dbReference type="PIRSR" id="PIRSR001500-2"/>
    </source>
</evidence>
<comment type="catalytic activity">
    <reaction evidence="18">
        <text>prephenate + H(+) = 3-phenylpyruvate + CO2 + H2O</text>
        <dbReference type="Rhea" id="RHEA:21648"/>
        <dbReference type="ChEBI" id="CHEBI:15377"/>
        <dbReference type="ChEBI" id="CHEBI:15378"/>
        <dbReference type="ChEBI" id="CHEBI:16526"/>
        <dbReference type="ChEBI" id="CHEBI:18005"/>
        <dbReference type="ChEBI" id="CHEBI:29934"/>
        <dbReference type="EC" id="4.2.1.51"/>
    </reaction>
</comment>
<dbReference type="PROSITE" id="PS51171">
    <property type="entry name" value="PREPHENATE_DEHYDR_3"/>
    <property type="match status" value="1"/>
</dbReference>
<evidence type="ECO:0000256" key="13">
    <source>
        <dbReference type="ARBA" id="ARBA00023235"/>
    </source>
</evidence>
<dbReference type="GO" id="GO:0046417">
    <property type="term" value="P:chorismate metabolic process"/>
    <property type="evidence" value="ECO:0007669"/>
    <property type="project" value="InterPro"/>
</dbReference>
<dbReference type="NCBIfam" id="NF008865">
    <property type="entry name" value="PRK11898.1"/>
    <property type="match status" value="1"/>
</dbReference>
<dbReference type="GO" id="GO:0009094">
    <property type="term" value="P:L-phenylalanine biosynthetic process"/>
    <property type="evidence" value="ECO:0007669"/>
    <property type="project" value="UniProtKB-UniPathway"/>
</dbReference>
<keyword evidence="9" id="KW-0963">Cytoplasm</keyword>
<keyword evidence="13" id="KW-0413">Isomerase</keyword>
<dbReference type="Gene3D" id="3.40.190.10">
    <property type="entry name" value="Periplasmic binding protein-like II"/>
    <property type="match status" value="2"/>
</dbReference>
<dbReference type="InterPro" id="IPR001086">
    <property type="entry name" value="Preph_deHydtase"/>
</dbReference>
<dbReference type="CDD" id="cd13630">
    <property type="entry name" value="PBP2_PDT_1"/>
    <property type="match status" value="1"/>
</dbReference>
<evidence type="ECO:0000313" key="23">
    <source>
        <dbReference type="EMBL" id="OXE51039.1"/>
    </source>
</evidence>
<feature type="site" description="Essential for prephenate dehydratase activity" evidence="19">
    <location>
        <position position="264"/>
    </location>
</feature>
<feature type="domain" description="ACT" evidence="22">
    <location>
        <begin position="286"/>
        <end position="363"/>
    </location>
</feature>
<keyword evidence="12" id="KW-0584">Phenylalanine biosynthesis</keyword>
<comment type="catalytic activity">
    <reaction evidence="1">
        <text>chorismate = prephenate</text>
        <dbReference type="Rhea" id="RHEA:13897"/>
        <dbReference type="ChEBI" id="CHEBI:29748"/>
        <dbReference type="ChEBI" id="CHEBI:29934"/>
        <dbReference type="EC" id="5.4.99.5"/>
    </reaction>
</comment>
<evidence type="ECO:0000313" key="24">
    <source>
        <dbReference type="Proteomes" id="UP000214610"/>
    </source>
</evidence>
<sequence>MSQESQSTDKEIQPLREEINQIDARIVELLDKRAKNARKIGEIKGKTDSPVYRPERENEVILMAVNHSDGTLKPEGISSIFKEIMSACRSLEKKTTVAFLGPRGTFSEMAMFKQFGRSIQGIACDQIEEVFRAVEAGTSQFGIVPMENSTEGSVNRTLDALLRTSLSIISEVSVPVHHNLLTKSGTLEGITRIYSHPQSLGQCVGWLNSNVPDLPRMSASSNGEAAKKASEDPTIAAIAGETAAEAFGLKPVFEHIQDDAGNRTRFVVLAKQGTEPSKAPVKDKTSLIISVPHKAGAIYHALKPLDYHNVSMTKFESRPARSGTWEYYFYIDIEGHCKSPDIIRALDDLKDECAFFKNLGSYPIEQDFGPKHNTGAKL</sequence>
<accession>A0A227KR97</accession>
<evidence type="ECO:0000256" key="7">
    <source>
        <dbReference type="ARBA" id="ARBA00013147"/>
    </source>
</evidence>
<evidence type="ECO:0000256" key="15">
    <source>
        <dbReference type="ARBA" id="ARBA00023268"/>
    </source>
</evidence>
<dbReference type="PROSITE" id="PS00858">
    <property type="entry name" value="PREPHENATE_DEHYDR_2"/>
    <property type="match status" value="1"/>
</dbReference>
<keyword evidence="24" id="KW-1185">Reference proteome</keyword>
<evidence type="ECO:0000259" key="22">
    <source>
        <dbReference type="PROSITE" id="PS51671"/>
    </source>
</evidence>
<dbReference type="UniPathway" id="UPA00120">
    <property type="reaction ID" value="UER00203"/>
</dbReference>
<dbReference type="FunFam" id="3.40.190.10:FF:000029">
    <property type="entry name" value="Chorismate mutase/Prephenate dehydratase"/>
    <property type="match status" value="1"/>
</dbReference>
<gene>
    <name evidence="23" type="ORF">ADH67_01715</name>
</gene>
<dbReference type="InterPro" id="IPR036979">
    <property type="entry name" value="CM_dom_sf"/>
</dbReference>
<dbReference type="SMART" id="SM00830">
    <property type="entry name" value="CM_2"/>
    <property type="match status" value="1"/>
</dbReference>
<evidence type="ECO:0000256" key="11">
    <source>
        <dbReference type="ARBA" id="ARBA00023141"/>
    </source>
</evidence>
<dbReference type="PANTHER" id="PTHR21022:SF19">
    <property type="entry name" value="PREPHENATE DEHYDRATASE-RELATED"/>
    <property type="match status" value="1"/>
</dbReference>
<reference evidence="24" key="1">
    <citation type="submission" date="2017-05" db="EMBL/GenBank/DDBJ databases">
        <title>Improved OligoMM genomes.</title>
        <authorList>
            <person name="Garzetti D."/>
        </authorList>
    </citation>
    <scope>NUCLEOTIDE SEQUENCE [LARGE SCALE GENOMIC DNA]</scope>
    <source>
        <strain evidence="24">YL45</strain>
    </source>
</reference>
<dbReference type="GeneID" id="78363239"/>
<dbReference type="InterPro" id="IPR002912">
    <property type="entry name" value="ACT_dom"/>
</dbReference>
<dbReference type="AlphaFoldDB" id="A0A227KR97"/>
<dbReference type="InterPro" id="IPR018528">
    <property type="entry name" value="Preph_deHydtase_CS"/>
</dbReference>
<comment type="function">
    <text evidence="2">Catalyzes the Claisen rearrangement of chorismate to prephenate and the decarboxylation/dehydration of prephenate to phenylpyruvate.</text>
</comment>
<evidence type="ECO:0000256" key="6">
    <source>
        <dbReference type="ARBA" id="ARBA00012404"/>
    </source>
</evidence>
<evidence type="ECO:0000256" key="5">
    <source>
        <dbReference type="ARBA" id="ARBA00004817"/>
    </source>
</evidence>
<evidence type="ECO:0000256" key="3">
    <source>
        <dbReference type="ARBA" id="ARBA00004496"/>
    </source>
</evidence>
<dbReference type="InterPro" id="IPR002701">
    <property type="entry name" value="CM_II_prokaryot"/>
</dbReference>
<evidence type="ECO:0000256" key="9">
    <source>
        <dbReference type="ARBA" id="ARBA00022490"/>
    </source>
</evidence>
<keyword evidence="15" id="KW-0511">Multifunctional enzyme</keyword>
<evidence type="ECO:0000259" key="20">
    <source>
        <dbReference type="PROSITE" id="PS51168"/>
    </source>
</evidence>
<evidence type="ECO:0000256" key="12">
    <source>
        <dbReference type="ARBA" id="ARBA00023222"/>
    </source>
</evidence>
<evidence type="ECO:0000256" key="4">
    <source>
        <dbReference type="ARBA" id="ARBA00004741"/>
    </source>
</evidence>
<evidence type="ECO:0000256" key="17">
    <source>
        <dbReference type="ARBA" id="ARBA00031520"/>
    </source>
</evidence>
<dbReference type="GO" id="GO:0004106">
    <property type="term" value="F:chorismate mutase activity"/>
    <property type="evidence" value="ECO:0007669"/>
    <property type="project" value="UniProtKB-EC"/>
</dbReference>
<dbReference type="PROSITE" id="PS51671">
    <property type="entry name" value="ACT"/>
    <property type="match status" value="1"/>
</dbReference>
<dbReference type="EC" id="4.2.1.51" evidence="7"/>
<dbReference type="UniPathway" id="UPA00121">
    <property type="reaction ID" value="UER00345"/>
</dbReference>
<feature type="domain" description="Prephenate dehydratase" evidence="21">
    <location>
        <begin position="96"/>
        <end position="271"/>
    </location>
</feature>
<dbReference type="SUPFAM" id="SSF53850">
    <property type="entry name" value="Periplasmic binding protein-like II"/>
    <property type="match status" value="1"/>
</dbReference>
<dbReference type="PROSITE" id="PS00857">
    <property type="entry name" value="PREPHENATE_DEHYDR_1"/>
    <property type="match status" value="1"/>
</dbReference>
<dbReference type="CDD" id="cd04905">
    <property type="entry name" value="ACT_CM-PDT"/>
    <property type="match status" value="1"/>
</dbReference>
<evidence type="ECO:0000256" key="16">
    <source>
        <dbReference type="ARBA" id="ARBA00031175"/>
    </source>
</evidence>
<dbReference type="Pfam" id="PF00800">
    <property type="entry name" value="PDT"/>
    <property type="match status" value="1"/>
</dbReference>
<dbReference type="PANTHER" id="PTHR21022">
    <property type="entry name" value="PREPHENATE DEHYDRATASE P PROTEIN"/>
    <property type="match status" value="1"/>
</dbReference>
<dbReference type="InterPro" id="IPR008242">
    <property type="entry name" value="Chor_mutase/pphenate_deHydtase"/>
</dbReference>
<keyword evidence="10" id="KW-0028">Amino-acid biosynthesis</keyword>